<organism evidence="1 2">
    <name type="scientific">Diphasiastrum complanatum</name>
    <name type="common">Issler's clubmoss</name>
    <name type="synonym">Lycopodium complanatum</name>
    <dbReference type="NCBI Taxonomy" id="34168"/>
    <lineage>
        <taxon>Eukaryota</taxon>
        <taxon>Viridiplantae</taxon>
        <taxon>Streptophyta</taxon>
        <taxon>Embryophyta</taxon>
        <taxon>Tracheophyta</taxon>
        <taxon>Lycopodiopsida</taxon>
        <taxon>Lycopodiales</taxon>
        <taxon>Lycopodiaceae</taxon>
        <taxon>Lycopodioideae</taxon>
        <taxon>Diphasiastrum</taxon>
    </lineage>
</organism>
<name>A0ACC2ALI8_DIPCM</name>
<accession>A0ACC2ALI8</accession>
<reference evidence="2" key="1">
    <citation type="journal article" date="2024" name="Proc. Natl. Acad. Sci. U.S.A.">
        <title>Extraordinary preservation of gene collinearity over three hundred million years revealed in homosporous lycophytes.</title>
        <authorList>
            <person name="Li C."/>
            <person name="Wickell D."/>
            <person name="Kuo L.Y."/>
            <person name="Chen X."/>
            <person name="Nie B."/>
            <person name="Liao X."/>
            <person name="Peng D."/>
            <person name="Ji J."/>
            <person name="Jenkins J."/>
            <person name="Williams M."/>
            <person name="Shu S."/>
            <person name="Plott C."/>
            <person name="Barry K."/>
            <person name="Rajasekar S."/>
            <person name="Grimwood J."/>
            <person name="Han X."/>
            <person name="Sun S."/>
            <person name="Hou Z."/>
            <person name="He W."/>
            <person name="Dai G."/>
            <person name="Sun C."/>
            <person name="Schmutz J."/>
            <person name="Leebens-Mack J.H."/>
            <person name="Li F.W."/>
            <person name="Wang L."/>
        </authorList>
    </citation>
    <scope>NUCLEOTIDE SEQUENCE [LARGE SCALE GENOMIC DNA]</scope>
    <source>
        <strain evidence="2">cv. PW_Plant_1</strain>
    </source>
</reference>
<sequence>MRIAVVGAGVSGLIAARVLARAGMKVVVYEQEDYVGGHARTIQIDGIPIDVGFMVFNQVTYPNMVSFFEEIGVDMESSDMSFSVSLNEGKGCEWGSDSLAGLFSQKRNLFNPYFIQMIREIFRFQHDVLCLKCAYVSYLEQLERQDDSIDWNETLGQFLTTHGYSQKFRNCYLVPVCGSIWSCSTEQVLNFSARTILTFFRNHHLLQVLGRPQWMVVKGRSETYVNKVVEELESNGCKIRTSCKVHQISTSDKGVLVTDSHGGDALYDKCIIGAHAPDALAMLGDASYEERAILGAVQYSYSDIYVHRDKSFMPKNVSAWSSWNFLGDTGGRVSLTYWINKLQNLGDTGLPILVTLNPLKLPNGKITKWCTSHPVPSPSAVSAMSKIGTIQGKRGVWFCGAYRGYGFHEDGLKAGLTVAKGILGEQFSMLENVRPFVLTWSEIAGRLAAVTFLRSFIRRGQLKIIEDGGTVLDFVGKDAGLRMRCTLKIHRASFYWKVATRADLGLADAYVDGDFSCADATNGLLMLFMILIVNRDFKDTSSKSSFRGWWTPALPTAIVSSSVSYLTHILQNNSLTNARRNISRHYDLSNDLFSLFLDETMTYSCAIFEGPKEDLKDAQLRKLHRLIDKARVQSYHEVLEIGCGWGSLAIELVQRTGCKYTGITLSEEQLKWSERRVKEAGLQERITLKLCDYRKVHGCHQYDRIISCEMIEAVGHEYYMEFFRTCDKLLAKDGLLVVQVITIPEARYDEYRRSSDFIKEYIFPGGCTPSLSTLTAAMSRASSLCVEHLENIGIHYYQTLIHWQNNFRAKHRLGFDTKFLRTWDYYFAYCAAGFKTCTLSNLQIVFSRPGNITNFGN</sequence>
<evidence type="ECO:0000313" key="1">
    <source>
        <dbReference type="EMBL" id="KAJ7518423.1"/>
    </source>
</evidence>
<evidence type="ECO:0000313" key="2">
    <source>
        <dbReference type="Proteomes" id="UP001162992"/>
    </source>
</evidence>
<comment type="caution">
    <text evidence="1">The sequence shown here is derived from an EMBL/GenBank/DDBJ whole genome shotgun (WGS) entry which is preliminary data.</text>
</comment>
<keyword evidence="2" id="KW-1185">Reference proteome</keyword>
<gene>
    <name evidence="1" type="ORF">O6H91_21G068400</name>
</gene>
<proteinExistence type="predicted"/>
<dbReference type="Proteomes" id="UP001162992">
    <property type="component" value="Chromosome 21"/>
</dbReference>
<protein>
    <submittedName>
        <fullName evidence="1">Uncharacterized protein</fullName>
    </submittedName>
</protein>
<dbReference type="EMBL" id="CM055112">
    <property type="protein sequence ID" value="KAJ7518423.1"/>
    <property type="molecule type" value="Genomic_DNA"/>
</dbReference>